<evidence type="ECO:0000313" key="5">
    <source>
        <dbReference type="Proteomes" id="UP000242694"/>
    </source>
</evidence>
<dbReference type="Gene3D" id="3.20.20.70">
    <property type="entry name" value="Aldolase class I"/>
    <property type="match status" value="1"/>
</dbReference>
<dbReference type="Proteomes" id="UP000242694">
    <property type="component" value="Unassembled WGS sequence"/>
</dbReference>
<proteinExistence type="predicted"/>
<dbReference type="InterPro" id="IPR013785">
    <property type="entry name" value="Aldolase_TIM"/>
</dbReference>
<dbReference type="CDD" id="cd04735">
    <property type="entry name" value="OYE_like_4_FMN"/>
    <property type="match status" value="1"/>
</dbReference>
<evidence type="ECO:0000256" key="2">
    <source>
        <dbReference type="ARBA" id="ARBA00023002"/>
    </source>
</evidence>
<dbReference type="InterPro" id="IPR051799">
    <property type="entry name" value="NADH_flavin_oxidoreductase"/>
</dbReference>
<name>A0ABX5IHK8_9STAP</name>
<dbReference type="RefSeq" id="WP_107392347.1">
    <property type="nucleotide sequence ID" value="NZ_JAHCOE010000001.1"/>
</dbReference>
<evidence type="ECO:0000313" key="4">
    <source>
        <dbReference type="EMBL" id="PTH19209.1"/>
    </source>
</evidence>
<evidence type="ECO:0000259" key="3">
    <source>
        <dbReference type="Pfam" id="PF00724"/>
    </source>
</evidence>
<keyword evidence="5" id="KW-1185">Reference proteome</keyword>
<accession>A0ABX5IHK8</accession>
<dbReference type="PANTHER" id="PTHR43656">
    <property type="entry name" value="BINDING OXIDOREDUCTASE, PUTATIVE (AFU_ORTHOLOGUE AFUA_2G08260)-RELATED"/>
    <property type="match status" value="1"/>
</dbReference>
<dbReference type="InterPro" id="IPR001155">
    <property type="entry name" value="OxRdtase_FMN_N"/>
</dbReference>
<dbReference type="PANTHER" id="PTHR43656:SF2">
    <property type="entry name" value="BINDING OXIDOREDUCTASE, PUTATIVE (AFU_ORTHOLOGUE AFUA_2G08260)-RELATED"/>
    <property type="match status" value="1"/>
</dbReference>
<keyword evidence="1" id="KW-0285">Flavoprotein</keyword>
<dbReference type="Pfam" id="PF00724">
    <property type="entry name" value="Oxidored_FMN"/>
    <property type="match status" value="1"/>
</dbReference>
<gene>
    <name evidence="4" type="ORF">BU607_02290</name>
</gene>
<feature type="domain" description="NADH:flavin oxidoreductase/NADH oxidase N-terminal" evidence="3">
    <location>
        <begin position="8"/>
        <end position="340"/>
    </location>
</feature>
<reference evidence="4 5" key="1">
    <citation type="journal article" date="2016" name="Front. Microbiol.">
        <title>Comprehensive Phylogenetic Analysis of Bovine Non-aureus Staphylococci Species Based on Whole-Genome Sequencing.</title>
        <authorList>
            <person name="Naushad S."/>
            <person name="Barkema H.W."/>
            <person name="Luby C."/>
            <person name="Condas L.A."/>
            <person name="Nobrega D.B."/>
            <person name="Carson D.A."/>
            <person name="De Buck J."/>
        </authorList>
    </citation>
    <scope>NUCLEOTIDE SEQUENCE [LARGE SCALE GENOMIC DNA]</scope>
    <source>
        <strain evidence="4 5">SNUC 993</strain>
    </source>
</reference>
<protein>
    <submittedName>
        <fullName evidence="4">NADH-dependent flavin oxidoreductase</fullName>
    </submittedName>
</protein>
<keyword evidence="2" id="KW-0560">Oxidoreductase</keyword>
<comment type="caution">
    <text evidence="4">The sequence shown here is derived from an EMBL/GenBank/DDBJ whole genome shotgun (WGS) entry which is preliminary data.</text>
</comment>
<evidence type="ECO:0000256" key="1">
    <source>
        <dbReference type="ARBA" id="ARBA00022630"/>
    </source>
</evidence>
<dbReference type="EMBL" id="PZDI01000006">
    <property type="protein sequence ID" value="PTH19209.1"/>
    <property type="molecule type" value="Genomic_DNA"/>
</dbReference>
<sequence length="377" mass="42429">MNEKFKPLFDPLTLPNGAKLKNRFTLAPLTHVSSHEDGTVSNEELEHMALRSKDVGLAITAASFVTDIGKAFPGEPSVAHDSDVEGMTRLAKEMKKNGAKAVVQIHHGGAQGLPEFTPNGDVAAPSPVDMESFGYPEHHARELTHDEIEATIHDFGEATRRAIEAGFDGVELHGANHYLLHQFVSPYYNRRDDQWGEDRLLFPRRVIDEVVDVVQKYADDDFIIGYRLSPEEAEKPGITMEITETLVNMLLERPIDYIHVSLWNMNSTTREGKYQGEKRLKTIHDWINGRVPLIGIGQVYDAERALEAINSGDIELVALGRGILLDAEFISKLAAGKEDEIDVTFDPEREDLHQLPPKLWEQFNKGFYRVPRKDDKQ</sequence>
<dbReference type="SUPFAM" id="SSF51395">
    <property type="entry name" value="FMN-linked oxidoreductases"/>
    <property type="match status" value="1"/>
</dbReference>
<organism evidence="4 5">
    <name type="scientific">Staphylococcus auricularis</name>
    <dbReference type="NCBI Taxonomy" id="29379"/>
    <lineage>
        <taxon>Bacteria</taxon>
        <taxon>Bacillati</taxon>
        <taxon>Bacillota</taxon>
        <taxon>Bacilli</taxon>
        <taxon>Bacillales</taxon>
        <taxon>Staphylococcaceae</taxon>
        <taxon>Staphylococcus</taxon>
    </lineage>
</organism>